<evidence type="ECO:0000256" key="2">
    <source>
        <dbReference type="ARBA" id="ARBA00022723"/>
    </source>
</evidence>
<dbReference type="EMBL" id="DS999411">
    <property type="protein sequence ID" value="EED36883.1"/>
    <property type="molecule type" value="Genomic_DNA"/>
</dbReference>
<evidence type="ECO:0000256" key="4">
    <source>
        <dbReference type="ARBA" id="ARBA00023004"/>
    </source>
</evidence>
<reference evidence="9" key="1">
    <citation type="journal article" date="2013" name="BMC Microbiol.">
        <title>Taxonomy and evolution of bacteriochlorophyll a-containing members of the OM60/NOR5 clade of marine gammaproteobacteria: description of Luminiphilus syltensis gen. nov., sp. nov., reclassification of Haliea rubra as Pseudohaliea rubra gen. nov., comb. nov., and emendation of Chromatocurvus halotolerans.</title>
        <authorList>
            <person name="Spring S."/>
            <person name="Riedel T."/>
            <person name="Sproer C."/>
            <person name="Yan S."/>
            <person name="Harder J."/>
            <person name="Fuchs B.M."/>
        </authorList>
    </citation>
    <scope>NUCLEOTIDE SEQUENCE [LARGE SCALE GENOMIC DNA]</scope>
    <source>
        <strain evidence="9">NOR51-B</strain>
    </source>
</reference>
<dbReference type="Pfam" id="PF13486">
    <property type="entry name" value="Dehalogenase"/>
    <property type="match status" value="1"/>
</dbReference>
<sequence>MHIIPFGSNNTPVRDYLFVKKRNQRRHHVPVEKYMPSQIIASSHARPIDKETGFKVGADFQRFSQKNDAFARSTWDAPLQGKRASNFFQAYLMPHAKPRKGEGYQHLDYALRNAAWHMATMLRQFAPGRSEGFQDLYSIHEEGWHEKVETGTPEETTAIVKNAAIMLGADLVGVADYDERWVYDKTFRRQTLKPGLSDNEPKEVPQELPEHMTHCIVLASEMPLSLNRTVPSALSGASSGIGYSKDASTSISLAQFIRNLGYEAYACMNDTGPSIPYAIQAGLAEYSRAGLAITPEFGSRVRFTRVFTNLPLTADKPIEFGVQKFCSVCRKCSDACPPQAIPKGEPTSEPISISNTKGVTKWTTDADKCFKFWCSQNTECSVCIRVCPYNRTFDNYFDRAWLWLAGTRFRRLALWLDDKFNSHTKKKASWWWKVRTAQAKRYSSLTIGK</sequence>
<dbReference type="eggNOG" id="COG1600">
    <property type="taxonomic scope" value="Bacteria"/>
</dbReference>
<dbReference type="GO" id="GO:0046872">
    <property type="term" value="F:metal ion binding"/>
    <property type="evidence" value="ECO:0007669"/>
    <property type="project" value="UniProtKB-KW"/>
</dbReference>
<dbReference type="InterPro" id="IPR028894">
    <property type="entry name" value="RDH_dom"/>
</dbReference>
<dbReference type="PROSITE" id="PS00198">
    <property type="entry name" value="4FE4S_FER_1"/>
    <property type="match status" value="1"/>
</dbReference>
<dbReference type="Proteomes" id="UP000004699">
    <property type="component" value="Unassembled WGS sequence"/>
</dbReference>
<evidence type="ECO:0000256" key="3">
    <source>
        <dbReference type="ARBA" id="ARBA00022729"/>
    </source>
</evidence>
<dbReference type="PANTHER" id="PTHR42827">
    <property type="entry name" value="IRON-SULFUR CLUSTER-BINDING PROTEIN-RELATED"/>
    <property type="match status" value="1"/>
</dbReference>
<dbReference type="InterPro" id="IPR012832">
    <property type="entry name" value="RDH"/>
</dbReference>
<dbReference type="GO" id="GO:0030313">
    <property type="term" value="C:cell envelope"/>
    <property type="evidence" value="ECO:0007669"/>
    <property type="project" value="UniProtKB-SubCell"/>
</dbReference>
<gene>
    <name evidence="8" type="ORF">NOR51B_2836</name>
</gene>
<evidence type="ECO:0000256" key="5">
    <source>
        <dbReference type="ARBA" id="ARBA00023014"/>
    </source>
</evidence>
<accession>B8KV83</accession>
<dbReference type="HOGENOM" id="CLU_036586_2_0_6"/>
<dbReference type="InterPro" id="IPR017900">
    <property type="entry name" value="4Fe4S_Fe_S_CS"/>
</dbReference>
<evidence type="ECO:0000313" key="8">
    <source>
        <dbReference type="EMBL" id="EED36883.1"/>
    </source>
</evidence>
<keyword evidence="2" id="KW-0479">Metal-binding</keyword>
<keyword evidence="5" id="KW-0411">Iron-sulfur</keyword>
<proteinExistence type="predicted"/>
<dbReference type="InterPro" id="IPR017896">
    <property type="entry name" value="4Fe4S_Fe-S-bd"/>
</dbReference>
<protein>
    <submittedName>
        <fullName evidence="8">Reductive dehalogenase</fullName>
    </submittedName>
</protein>
<name>B8KV83_9GAMM</name>
<keyword evidence="4" id="KW-0408">Iron</keyword>
<dbReference type="PROSITE" id="PS51379">
    <property type="entry name" value="4FE4S_FER_2"/>
    <property type="match status" value="1"/>
</dbReference>
<dbReference type="STRING" id="565045.NOR51B_2836"/>
<dbReference type="NCBIfam" id="TIGR02486">
    <property type="entry name" value="RDH"/>
    <property type="match status" value="1"/>
</dbReference>
<dbReference type="Gene3D" id="3.30.70.20">
    <property type="match status" value="1"/>
</dbReference>
<evidence type="ECO:0000256" key="1">
    <source>
        <dbReference type="ARBA" id="ARBA00004196"/>
    </source>
</evidence>
<dbReference type="GO" id="GO:0051536">
    <property type="term" value="F:iron-sulfur cluster binding"/>
    <property type="evidence" value="ECO:0007669"/>
    <property type="project" value="UniProtKB-KW"/>
</dbReference>
<evidence type="ECO:0000313" key="9">
    <source>
        <dbReference type="Proteomes" id="UP000004699"/>
    </source>
</evidence>
<keyword evidence="3" id="KW-0732">Signal</keyword>
<feature type="domain" description="4Fe-4S ferredoxin-type" evidence="7">
    <location>
        <begin position="316"/>
        <end position="346"/>
    </location>
</feature>
<dbReference type="SUPFAM" id="SSF54862">
    <property type="entry name" value="4Fe-4S ferredoxins"/>
    <property type="match status" value="1"/>
</dbReference>
<dbReference type="PANTHER" id="PTHR42827:SF1">
    <property type="entry name" value="IRON-SULFUR CLUSTER-BINDING PROTEIN"/>
    <property type="match status" value="1"/>
</dbReference>
<organism evidence="8 9">
    <name type="scientific">Luminiphilus syltensis NOR5-1B</name>
    <dbReference type="NCBI Taxonomy" id="565045"/>
    <lineage>
        <taxon>Bacteria</taxon>
        <taxon>Pseudomonadati</taxon>
        <taxon>Pseudomonadota</taxon>
        <taxon>Gammaproteobacteria</taxon>
        <taxon>Cellvibrionales</taxon>
        <taxon>Halieaceae</taxon>
        <taxon>Luminiphilus</taxon>
    </lineage>
</organism>
<dbReference type="Pfam" id="PF13484">
    <property type="entry name" value="Fer4_16"/>
    <property type="match status" value="1"/>
</dbReference>
<keyword evidence="9" id="KW-1185">Reference proteome</keyword>
<evidence type="ECO:0000256" key="6">
    <source>
        <dbReference type="ARBA" id="ARBA00023136"/>
    </source>
</evidence>
<comment type="subcellular location">
    <subcellularLocation>
        <location evidence="1">Cell envelope</location>
    </subcellularLocation>
</comment>
<keyword evidence="6" id="KW-0472">Membrane</keyword>
<dbReference type="AlphaFoldDB" id="B8KV83"/>
<evidence type="ECO:0000259" key="7">
    <source>
        <dbReference type="PROSITE" id="PS51379"/>
    </source>
</evidence>